<keyword evidence="2" id="KW-0732">Signal</keyword>
<dbReference type="InterPro" id="IPR042100">
    <property type="entry name" value="Bug_dom1"/>
</dbReference>
<reference evidence="3 4" key="1">
    <citation type="submission" date="2020-05" db="EMBL/GenBank/DDBJ databases">
        <title>FDA dAtabase for Regulatory Grade micrObial Sequences (FDA-ARGOS): Supporting development and validation of Infectious Disease Dx tests.</title>
        <authorList>
            <person name="Sproer C."/>
            <person name="Gronow S."/>
            <person name="Severitt S."/>
            <person name="Schroder I."/>
            <person name="Tallon L."/>
            <person name="Sadzewicz L."/>
            <person name="Zhao X."/>
            <person name="Vavikolanu K."/>
            <person name="Mehta A."/>
            <person name="Aluvathingal J."/>
            <person name="Nadendla S."/>
            <person name="Myers T."/>
            <person name="Yan Y."/>
            <person name="Sichtig H."/>
        </authorList>
    </citation>
    <scope>NUCLEOTIDE SEQUENCE [LARGE SCALE GENOMIC DNA]</scope>
    <source>
        <strain evidence="3 4">FDAARGOS_790</strain>
    </source>
</reference>
<dbReference type="InterPro" id="IPR005064">
    <property type="entry name" value="BUG"/>
</dbReference>
<name>A0A7D4I470_9BURK</name>
<organism evidence="3 4">
    <name type="scientific">Achromobacter pestifer</name>
    <dbReference type="NCBI Taxonomy" id="1353889"/>
    <lineage>
        <taxon>Bacteria</taxon>
        <taxon>Pseudomonadati</taxon>
        <taxon>Pseudomonadota</taxon>
        <taxon>Betaproteobacteria</taxon>
        <taxon>Burkholderiales</taxon>
        <taxon>Alcaligenaceae</taxon>
        <taxon>Achromobacter</taxon>
    </lineage>
</organism>
<feature type="chain" id="PRO_5028858707" evidence="2">
    <location>
        <begin position="28"/>
        <end position="326"/>
    </location>
</feature>
<dbReference type="Proteomes" id="UP000500970">
    <property type="component" value="Chromosome"/>
</dbReference>
<keyword evidence="4" id="KW-1185">Reference proteome</keyword>
<comment type="similarity">
    <text evidence="1">Belongs to the UPF0065 (bug) family.</text>
</comment>
<dbReference type="Pfam" id="PF03401">
    <property type="entry name" value="TctC"/>
    <property type="match status" value="1"/>
</dbReference>
<dbReference type="SUPFAM" id="SSF53850">
    <property type="entry name" value="Periplasmic binding protein-like II"/>
    <property type="match status" value="1"/>
</dbReference>
<dbReference type="EMBL" id="CP053985">
    <property type="protein sequence ID" value="QKH39480.1"/>
    <property type="molecule type" value="Genomic_DNA"/>
</dbReference>
<evidence type="ECO:0000256" key="2">
    <source>
        <dbReference type="SAM" id="SignalP"/>
    </source>
</evidence>
<dbReference type="PIRSF" id="PIRSF017082">
    <property type="entry name" value="YflP"/>
    <property type="match status" value="1"/>
</dbReference>
<dbReference type="PANTHER" id="PTHR42928">
    <property type="entry name" value="TRICARBOXYLATE-BINDING PROTEIN"/>
    <property type="match status" value="1"/>
</dbReference>
<dbReference type="PANTHER" id="PTHR42928:SF5">
    <property type="entry name" value="BLR1237 PROTEIN"/>
    <property type="match status" value="1"/>
</dbReference>
<proteinExistence type="inferred from homology"/>
<evidence type="ECO:0000313" key="3">
    <source>
        <dbReference type="EMBL" id="QKH39480.1"/>
    </source>
</evidence>
<dbReference type="AlphaFoldDB" id="A0A7D4I470"/>
<dbReference type="RefSeq" id="WP_173149751.1">
    <property type="nucleotide sequence ID" value="NZ_CP053985.1"/>
</dbReference>
<evidence type="ECO:0000313" key="4">
    <source>
        <dbReference type="Proteomes" id="UP000500970"/>
    </source>
</evidence>
<sequence length="326" mass="33861">MKLKNLLAPVAAMWMLGGLCGAAQAEAAWPAKPVTIIVPFPPGGATDVMARLFAPRIEAAIGRPVVVENKAGAGGTIGTYQVARARNDGYTLLWGTVATHGIGPNIYKNLAYDAMADFAPVVHVVDQPYVLVAHPSKKITTLADLLGQARERPGQISVATAGVGTAAHMLFEKLQSDTGTSMLGVPYKGAGPAMADLLGGQVDLAFDVILTTAPYIAAGKLVPLAVTSGKRSQTLPNVPTMVEAGAKGFVASGWNGLFAPRGTPQAVVEKINAAVNEALQSPEISRRLLSEGSIPVGGTAADFSRFIKAEIQIWGDVARQANVSMD</sequence>
<dbReference type="Gene3D" id="3.40.190.150">
    <property type="entry name" value="Bordetella uptake gene, domain 1"/>
    <property type="match status" value="1"/>
</dbReference>
<dbReference type="KEGG" id="apes:FOC84_32905"/>
<evidence type="ECO:0000256" key="1">
    <source>
        <dbReference type="ARBA" id="ARBA00006987"/>
    </source>
</evidence>
<feature type="signal peptide" evidence="2">
    <location>
        <begin position="1"/>
        <end position="27"/>
    </location>
</feature>
<gene>
    <name evidence="3" type="ORF">FOC84_32905</name>
</gene>
<accession>A0A7D4I470</accession>
<protein>
    <submittedName>
        <fullName evidence="3">Tripartite tricarboxylate transporter substrate binding protein</fullName>
    </submittedName>
</protein>
<dbReference type="CDD" id="cd13578">
    <property type="entry name" value="PBP2_Bug27"/>
    <property type="match status" value="1"/>
</dbReference>
<dbReference type="Gene3D" id="3.40.190.10">
    <property type="entry name" value="Periplasmic binding protein-like II"/>
    <property type="match status" value="1"/>
</dbReference>